<dbReference type="AlphaFoldDB" id="C3YQS7"/>
<evidence type="ECO:0000256" key="2">
    <source>
        <dbReference type="SAM" id="Phobius"/>
    </source>
</evidence>
<dbReference type="GO" id="GO:0015833">
    <property type="term" value="P:peptide transport"/>
    <property type="evidence" value="ECO:0007669"/>
    <property type="project" value="UniProtKB-KW"/>
</dbReference>
<dbReference type="InParanoid" id="C3YQS7"/>
<gene>
    <name evidence="3" type="ORF">BRAFLDRAFT_122826</name>
</gene>
<dbReference type="eggNOG" id="KOG1237">
    <property type="taxonomic scope" value="Eukaryota"/>
</dbReference>
<evidence type="ECO:0000313" key="3">
    <source>
        <dbReference type="EMBL" id="EEN57433.1"/>
    </source>
</evidence>
<keyword evidence="1" id="KW-0653">Protein transport</keyword>
<evidence type="ECO:0000256" key="1">
    <source>
        <dbReference type="ARBA" id="ARBA00022856"/>
    </source>
</evidence>
<dbReference type="PANTHER" id="PTHR11654">
    <property type="entry name" value="OLIGOPEPTIDE TRANSPORTER-RELATED"/>
    <property type="match status" value="1"/>
</dbReference>
<proteinExistence type="predicted"/>
<organism>
    <name type="scientific">Branchiostoma floridae</name>
    <name type="common">Florida lancelet</name>
    <name type="synonym">Amphioxus</name>
    <dbReference type="NCBI Taxonomy" id="7739"/>
    <lineage>
        <taxon>Eukaryota</taxon>
        <taxon>Metazoa</taxon>
        <taxon>Chordata</taxon>
        <taxon>Cephalochordata</taxon>
        <taxon>Leptocardii</taxon>
        <taxon>Amphioxiformes</taxon>
        <taxon>Branchiostomatidae</taxon>
        <taxon>Branchiostoma</taxon>
    </lineage>
</organism>
<keyword evidence="1" id="KW-0813">Transport</keyword>
<keyword evidence="2" id="KW-0472">Membrane</keyword>
<name>C3YQS7_BRAFL</name>
<keyword evidence="2" id="KW-1133">Transmembrane helix</keyword>
<protein>
    <submittedName>
        <fullName evidence="3">Uncharacterized protein</fullName>
    </submittedName>
</protein>
<reference evidence="3" key="1">
    <citation type="journal article" date="2008" name="Nature">
        <title>The amphioxus genome and the evolution of the chordate karyotype.</title>
        <authorList>
            <consortium name="US DOE Joint Genome Institute (JGI-PGF)"/>
            <person name="Putnam N.H."/>
            <person name="Butts T."/>
            <person name="Ferrier D.E.K."/>
            <person name="Furlong R.F."/>
            <person name="Hellsten U."/>
            <person name="Kawashima T."/>
            <person name="Robinson-Rechavi M."/>
            <person name="Shoguchi E."/>
            <person name="Terry A."/>
            <person name="Yu J.-K."/>
            <person name="Benito-Gutierrez E.L."/>
            <person name="Dubchak I."/>
            <person name="Garcia-Fernandez J."/>
            <person name="Gibson-Brown J.J."/>
            <person name="Grigoriev I.V."/>
            <person name="Horton A.C."/>
            <person name="de Jong P.J."/>
            <person name="Jurka J."/>
            <person name="Kapitonov V.V."/>
            <person name="Kohara Y."/>
            <person name="Kuroki Y."/>
            <person name="Lindquist E."/>
            <person name="Lucas S."/>
            <person name="Osoegawa K."/>
            <person name="Pennacchio L.A."/>
            <person name="Salamov A.A."/>
            <person name="Satou Y."/>
            <person name="Sauka-Spengler T."/>
            <person name="Schmutz J."/>
            <person name="Shin-I T."/>
            <person name="Toyoda A."/>
            <person name="Bronner-Fraser M."/>
            <person name="Fujiyama A."/>
            <person name="Holland L.Z."/>
            <person name="Holland P.W.H."/>
            <person name="Satoh N."/>
            <person name="Rokhsar D.S."/>
        </authorList>
    </citation>
    <scope>NUCLEOTIDE SEQUENCE [LARGE SCALE GENOMIC DNA]</scope>
    <source>
        <strain evidence="3">S238N-H82</strain>
        <tissue evidence="3">Testes</tissue>
    </source>
</reference>
<feature type="transmembrane region" description="Helical" evidence="2">
    <location>
        <begin position="91"/>
        <end position="110"/>
    </location>
</feature>
<sequence length="159" mass="17091">MAESANEALLEAAGLHGNSSLEDVKAALKAGIQFAYTEAPRDLRGVLQGCFSLTVGLGGYMGSVVAEVVNLVTDGDNWFPEELNDGFVERYFFLLAALLSVNLAAFISVARGYTYVATPTNGQLIRKLYVIEEEDDLMLVATPNGSTRTSRRNSNSSGF</sequence>
<dbReference type="InterPro" id="IPR036259">
    <property type="entry name" value="MFS_trans_sf"/>
</dbReference>
<keyword evidence="2" id="KW-0812">Transmembrane</keyword>
<dbReference type="Gene3D" id="1.20.1250.20">
    <property type="entry name" value="MFS general substrate transporter like domains"/>
    <property type="match status" value="1"/>
</dbReference>
<accession>C3YQS7</accession>
<keyword evidence="1" id="KW-0571">Peptide transport</keyword>
<dbReference type="EMBL" id="GG666543">
    <property type="protein sequence ID" value="EEN57433.1"/>
    <property type="molecule type" value="Genomic_DNA"/>
</dbReference>
<feature type="transmembrane region" description="Helical" evidence="2">
    <location>
        <begin position="50"/>
        <end position="71"/>
    </location>
</feature>